<dbReference type="Gene3D" id="3.40.50.12780">
    <property type="entry name" value="N-terminal domain of ligase-like"/>
    <property type="match status" value="1"/>
</dbReference>
<comment type="caution">
    <text evidence="2">The sequence shown here is derived from an EMBL/GenBank/DDBJ whole genome shotgun (WGS) entry which is preliminary data.</text>
</comment>
<evidence type="ECO:0000259" key="1">
    <source>
        <dbReference type="Pfam" id="PF00501"/>
    </source>
</evidence>
<protein>
    <recommendedName>
        <fullName evidence="1">AMP-dependent synthetase/ligase domain-containing protein</fullName>
    </recommendedName>
</protein>
<proteinExistence type="predicted"/>
<dbReference type="SUPFAM" id="SSF56801">
    <property type="entry name" value="Acetyl-CoA synthetase-like"/>
    <property type="match status" value="1"/>
</dbReference>
<organism evidence="2 3">
    <name type="scientific">Candidula unifasciata</name>
    <dbReference type="NCBI Taxonomy" id="100452"/>
    <lineage>
        <taxon>Eukaryota</taxon>
        <taxon>Metazoa</taxon>
        <taxon>Spiralia</taxon>
        <taxon>Lophotrochozoa</taxon>
        <taxon>Mollusca</taxon>
        <taxon>Gastropoda</taxon>
        <taxon>Heterobranchia</taxon>
        <taxon>Euthyneura</taxon>
        <taxon>Panpulmonata</taxon>
        <taxon>Eupulmonata</taxon>
        <taxon>Stylommatophora</taxon>
        <taxon>Helicina</taxon>
        <taxon>Helicoidea</taxon>
        <taxon>Geomitridae</taxon>
        <taxon>Candidula</taxon>
    </lineage>
</organism>
<dbReference type="Pfam" id="PF00501">
    <property type="entry name" value="AMP-binding"/>
    <property type="match status" value="1"/>
</dbReference>
<dbReference type="EMBL" id="CAJHNH020002086">
    <property type="protein sequence ID" value="CAG5125528.1"/>
    <property type="molecule type" value="Genomic_DNA"/>
</dbReference>
<dbReference type="InterPro" id="IPR000873">
    <property type="entry name" value="AMP-dep_synth/lig_dom"/>
</dbReference>
<gene>
    <name evidence="2" type="ORF">CUNI_LOCUS11086</name>
</gene>
<accession>A0A8S3ZBE3</accession>
<feature type="non-terminal residue" evidence="2">
    <location>
        <position position="98"/>
    </location>
</feature>
<keyword evidence="3" id="KW-1185">Reference proteome</keyword>
<dbReference type="Proteomes" id="UP000678393">
    <property type="component" value="Unassembled WGS sequence"/>
</dbReference>
<dbReference type="InterPro" id="IPR042099">
    <property type="entry name" value="ANL_N_sf"/>
</dbReference>
<sequence length="98" mass="11209">MGANVAIPERKNLDTFPKLVKHWSESLPDREMFVFYNGDRRESYTCRQVFQLAGKFSSRLRHQYGFKKGDIIANTLPNSPERVFTDLGIILAGCVSLN</sequence>
<feature type="domain" description="AMP-dependent synthetase/ligase" evidence="1">
    <location>
        <begin position="21"/>
        <end position="96"/>
    </location>
</feature>
<dbReference type="AlphaFoldDB" id="A0A8S3ZBE3"/>
<evidence type="ECO:0000313" key="3">
    <source>
        <dbReference type="Proteomes" id="UP000678393"/>
    </source>
</evidence>
<evidence type="ECO:0000313" key="2">
    <source>
        <dbReference type="EMBL" id="CAG5125528.1"/>
    </source>
</evidence>
<name>A0A8S3ZBE3_9EUPU</name>
<reference evidence="2" key="1">
    <citation type="submission" date="2021-04" db="EMBL/GenBank/DDBJ databases">
        <authorList>
            <consortium name="Molecular Ecology Group"/>
        </authorList>
    </citation>
    <scope>NUCLEOTIDE SEQUENCE</scope>
</reference>
<dbReference type="OrthoDB" id="5953112at2759"/>